<dbReference type="Gene3D" id="1.20.144.10">
    <property type="entry name" value="Phosphatidic acid phosphatase type 2/haloperoxidase"/>
    <property type="match status" value="1"/>
</dbReference>
<reference evidence="3 4" key="1">
    <citation type="submission" date="2015-02" db="EMBL/GenBank/DDBJ databases">
        <authorList>
            <person name="Gomez-Escribano P.J."/>
        </authorList>
    </citation>
    <scope>NUCLEOTIDE SEQUENCE [LARGE SCALE GENOMIC DNA]</scope>
    <source>
        <strain evidence="4">C34 (DSM 42122 / NRRL B-24963)</strain>
    </source>
</reference>
<evidence type="ECO:0000259" key="2">
    <source>
        <dbReference type="Pfam" id="PF01569"/>
    </source>
</evidence>
<feature type="transmembrane region" description="Helical" evidence="1">
    <location>
        <begin position="84"/>
        <end position="104"/>
    </location>
</feature>
<dbReference type="EMBL" id="LN831790">
    <property type="protein sequence ID" value="CQR61791.1"/>
    <property type="molecule type" value="Genomic_DNA"/>
</dbReference>
<organism evidence="3 4">
    <name type="scientific">Streptomyces leeuwenhoekii</name>
    <dbReference type="NCBI Taxonomy" id="1437453"/>
    <lineage>
        <taxon>Bacteria</taxon>
        <taxon>Bacillati</taxon>
        <taxon>Actinomycetota</taxon>
        <taxon>Actinomycetes</taxon>
        <taxon>Kitasatosporales</taxon>
        <taxon>Streptomycetaceae</taxon>
        <taxon>Streptomyces</taxon>
    </lineage>
</organism>
<protein>
    <recommendedName>
        <fullName evidence="2">Phosphatidic acid phosphatase type 2/haloperoxidase domain-containing protein</fullName>
    </recommendedName>
</protein>
<accession>A0A0F7VYA4</accession>
<feature type="transmembrane region" description="Helical" evidence="1">
    <location>
        <begin position="143"/>
        <end position="168"/>
    </location>
</feature>
<feature type="transmembrane region" description="Helical" evidence="1">
    <location>
        <begin position="45"/>
        <end position="63"/>
    </location>
</feature>
<feature type="transmembrane region" description="Helical" evidence="1">
    <location>
        <begin position="180"/>
        <end position="198"/>
    </location>
</feature>
<dbReference type="Proteomes" id="UP000035016">
    <property type="component" value="Chromosome Chromosome"/>
</dbReference>
<feature type="transmembrane region" description="Helical" evidence="1">
    <location>
        <begin position="110"/>
        <end position="131"/>
    </location>
</feature>
<keyword evidence="1" id="KW-0472">Membrane</keyword>
<name>A0A0F7VYA4_STRLW</name>
<dbReference type="RefSeq" id="WP_029387835.1">
    <property type="nucleotide sequence ID" value="NZ_AZSD01000597.1"/>
</dbReference>
<proteinExistence type="predicted"/>
<keyword evidence="1" id="KW-0812">Transmembrane</keyword>
<dbReference type="KEGG" id="sle:sle_23300"/>
<dbReference type="AlphaFoldDB" id="A0A0F7VYA4"/>
<dbReference type="InterPro" id="IPR036938">
    <property type="entry name" value="PAP2/HPO_sf"/>
</dbReference>
<keyword evidence="1" id="KW-1133">Transmembrane helix</keyword>
<feature type="domain" description="Phosphatidic acid phosphatase type 2/haloperoxidase" evidence="2">
    <location>
        <begin position="128"/>
        <end position="196"/>
    </location>
</feature>
<sequence>MSSIQITNPGTQRTARLISDQLHPKTWIVAVCLLIGWHADHLRGVMWSLVGVLFAAVIPILFIDHGIKRGRWGDRNVGARQARLLVMAVILASVLTCFTLMTTLDAPRVLSALIASMLVTLAALACVTLAWKISVHQAVSAGAIIMLAQTYGPWALLGYVLVAVVGWSRVELRDHTPAQVIAGTLLGTAVAAATFAALR</sequence>
<dbReference type="InterPro" id="IPR000326">
    <property type="entry name" value="PAP2/HPO"/>
</dbReference>
<dbReference type="Pfam" id="PF01569">
    <property type="entry name" value="PAP2"/>
    <property type="match status" value="1"/>
</dbReference>
<gene>
    <name evidence="3" type="primary">sle_23300</name>
</gene>
<evidence type="ECO:0000313" key="4">
    <source>
        <dbReference type="Proteomes" id="UP000035016"/>
    </source>
</evidence>
<evidence type="ECO:0000256" key="1">
    <source>
        <dbReference type="SAM" id="Phobius"/>
    </source>
</evidence>
<dbReference type="SUPFAM" id="SSF48317">
    <property type="entry name" value="Acid phosphatase/Vanadium-dependent haloperoxidase"/>
    <property type="match status" value="1"/>
</dbReference>
<evidence type="ECO:0000313" key="3">
    <source>
        <dbReference type="EMBL" id="CQR61791.1"/>
    </source>
</evidence>